<dbReference type="AlphaFoldDB" id="A0A9D6LQZ9"/>
<dbReference type="InterPro" id="IPR035069">
    <property type="entry name" value="TTHA1013/TTHA0281-like"/>
</dbReference>
<sequence length="78" mass="8725">MRYAKFVIYKFATITTKEGKWHVARAIELGVVSQGRTVPQALENLKEAVALYLEDNPKAKRSASKKAPLVTTLELQHA</sequence>
<dbReference type="Gene3D" id="3.30.160.250">
    <property type="match status" value="1"/>
</dbReference>
<dbReference type="EMBL" id="JACQCQ010000007">
    <property type="protein sequence ID" value="MBI3627456.1"/>
    <property type="molecule type" value="Genomic_DNA"/>
</dbReference>
<dbReference type="PANTHER" id="PTHR34504:SF2">
    <property type="entry name" value="UPF0150 PROTEIN SSL0259"/>
    <property type="match status" value="1"/>
</dbReference>
<name>A0A9D6LQZ9_9BACT</name>
<reference evidence="1" key="1">
    <citation type="submission" date="2020-07" db="EMBL/GenBank/DDBJ databases">
        <title>Huge and variable diversity of episymbiotic CPR bacteria and DPANN archaea in groundwater ecosystems.</title>
        <authorList>
            <person name="He C.Y."/>
            <person name="Keren R."/>
            <person name="Whittaker M."/>
            <person name="Farag I.F."/>
            <person name="Doudna J."/>
            <person name="Cate J.H.D."/>
            <person name="Banfield J.F."/>
        </authorList>
    </citation>
    <scope>NUCLEOTIDE SEQUENCE</scope>
    <source>
        <strain evidence="1">NC_groundwater_972_Pr1_S-0.2um_49_27</strain>
    </source>
</reference>
<dbReference type="InterPro" id="IPR051404">
    <property type="entry name" value="TA_system_antitoxin"/>
</dbReference>
<proteinExistence type="predicted"/>
<dbReference type="SUPFAM" id="SSF143100">
    <property type="entry name" value="TTHA1013/TTHA0281-like"/>
    <property type="match status" value="1"/>
</dbReference>
<dbReference type="Proteomes" id="UP000808388">
    <property type="component" value="Unassembled WGS sequence"/>
</dbReference>
<dbReference type="Pfam" id="PF24113">
    <property type="entry name" value="DUF7387"/>
    <property type="match status" value="1"/>
</dbReference>
<evidence type="ECO:0000313" key="2">
    <source>
        <dbReference type="Proteomes" id="UP000808388"/>
    </source>
</evidence>
<accession>A0A9D6LQZ9</accession>
<comment type="caution">
    <text evidence="1">The sequence shown here is derived from an EMBL/GenBank/DDBJ whole genome shotgun (WGS) entry which is preliminary data.</text>
</comment>
<organism evidence="1 2">
    <name type="scientific">Candidatus Sungiibacteriota bacterium</name>
    <dbReference type="NCBI Taxonomy" id="2750080"/>
    <lineage>
        <taxon>Bacteria</taxon>
        <taxon>Candidatus Sungiibacteriota</taxon>
    </lineage>
</organism>
<dbReference type="InterPro" id="IPR055811">
    <property type="entry name" value="DUF7387"/>
</dbReference>
<evidence type="ECO:0000313" key="1">
    <source>
        <dbReference type="EMBL" id="MBI3627456.1"/>
    </source>
</evidence>
<dbReference type="PANTHER" id="PTHR34504">
    <property type="entry name" value="ANTITOXIN HICB"/>
    <property type="match status" value="1"/>
</dbReference>
<gene>
    <name evidence="1" type="ORF">HY220_01745</name>
</gene>
<protein>
    <submittedName>
        <fullName evidence="1">Type II toxin-antitoxin system HicB family antitoxin</fullName>
    </submittedName>
</protein>